<accession>A0A1I6MZT9</accession>
<protein>
    <submittedName>
        <fullName evidence="2">Uncharacterized conserved protein, DUF4415 family</fullName>
    </submittedName>
</protein>
<dbReference type="InterPro" id="IPR025528">
    <property type="entry name" value="BrnA_antitoxin"/>
</dbReference>
<feature type="region of interest" description="Disordered" evidence="1">
    <location>
        <begin position="1"/>
        <end position="20"/>
    </location>
</feature>
<reference evidence="2 3" key="1">
    <citation type="submission" date="2016-10" db="EMBL/GenBank/DDBJ databases">
        <authorList>
            <person name="de Groot N.N."/>
        </authorList>
    </citation>
    <scope>NUCLEOTIDE SEQUENCE [LARGE SCALE GENOMIC DNA]</scope>
    <source>
        <strain evidence="2 3">DSM 21001</strain>
    </source>
</reference>
<evidence type="ECO:0000313" key="3">
    <source>
        <dbReference type="Proteomes" id="UP000199024"/>
    </source>
</evidence>
<dbReference type="Proteomes" id="UP000199024">
    <property type="component" value="Unassembled WGS sequence"/>
</dbReference>
<keyword evidence="3" id="KW-1185">Reference proteome</keyword>
<dbReference type="AlphaFoldDB" id="A0A1I6MZT9"/>
<gene>
    <name evidence="2" type="ORF">SAMN05421771_4099</name>
</gene>
<dbReference type="EMBL" id="FOZL01000002">
    <property type="protein sequence ID" value="SFS21225.1"/>
    <property type="molecule type" value="Genomic_DNA"/>
</dbReference>
<sequence length="109" mass="12253">MSEKNTGMVSFTLDPMNPPTLTAEQEARLHAMNDKDIDLSDIPEQSLDRAIRPGLWGLPLDEVRSKAFRDKVLLLDADVLELFRESGDASPSKMNAVLREYAETHRKNA</sequence>
<dbReference type="STRING" id="474950.SAMN05421771_4099"/>
<organism evidence="2 3">
    <name type="scientific">Granulicella pectinivorans</name>
    <dbReference type="NCBI Taxonomy" id="474950"/>
    <lineage>
        <taxon>Bacteria</taxon>
        <taxon>Pseudomonadati</taxon>
        <taxon>Acidobacteriota</taxon>
        <taxon>Terriglobia</taxon>
        <taxon>Terriglobales</taxon>
        <taxon>Acidobacteriaceae</taxon>
        <taxon>Granulicella</taxon>
    </lineage>
</organism>
<name>A0A1I6MZT9_9BACT</name>
<proteinExistence type="predicted"/>
<evidence type="ECO:0000256" key="1">
    <source>
        <dbReference type="SAM" id="MobiDB-lite"/>
    </source>
</evidence>
<dbReference type="Pfam" id="PF14384">
    <property type="entry name" value="BrnA_antitoxin"/>
    <property type="match status" value="1"/>
</dbReference>
<evidence type="ECO:0000313" key="2">
    <source>
        <dbReference type="EMBL" id="SFS21225.1"/>
    </source>
</evidence>